<sequence>MRKGHSTLSDVFYSVLSGGAKGFEIYLSRGGNKNLQCAEGKTILMYSIESANEELFDLCLSKQVDYNLVDAKENTSLHVAAVSTNLYFLKRLLKYCPNIDLDSQNYTGNTPLMQAVLEGQAQAVFLILNSECDPNIQNKDGNTAL</sequence>
<dbReference type="RefSeq" id="XP_009059442.1">
    <property type="nucleotide sequence ID" value="XM_009061194.1"/>
</dbReference>
<name>V3ZFN4_LOTGI</name>
<dbReference type="AlphaFoldDB" id="V3ZFN4"/>
<evidence type="ECO:0000313" key="4">
    <source>
        <dbReference type="EMBL" id="ESO89973.1"/>
    </source>
</evidence>
<keyword evidence="2 3" id="KW-0040">ANK repeat</keyword>
<dbReference type="SUPFAM" id="SSF48403">
    <property type="entry name" value="Ankyrin repeat"/>
    <property type="match status" value="1"/>
</dbReference>
<accession>V3ZFN4</accession>
<evidence type="ECO:0000256" key="3">
    <source>
        <dbReference type="PROSITE-ProRule" id="PRU00023"/>
    </source>
</evidence>
<dbReference type="STRING" id="225164.V3ZFN4"/>
<evidence type="ECO:0000256" key="1">
    <source>
        <dbReference type="ARBA" id="ARBA00022737"/>
    </source>
</evidence>
<evidence type="ECO:0000256" key="2">
    <source>
        <dbReference type="ARBA" id="ARBA00023043"/>
    </source>
</evidence>
<feature type="repeat" description="ANK" evidence="3">
    <location>
        <begin position="107"/>
        <end position="139"/>
    </location>
</feature>
<dbReference type="KEGG" id="lgi:LOTGIDRAFT_218439"/>
<evidence type="ECO:0000313" key="5">
    <source>
        <dbReference type="Proteomes" id="UP000030746"/>
    </source>
</evidence>
<organism evidence="4 5">
    <name type="scientific">Lottia gigantea</name>
    <name type="common">Giant owl limpet</name>
    <dbReference type="NCBI Taxonomy" id="225164"/>
    <lineage>
        <taxon>Eukaryota</taxon>
        <taxon>Metazoa</taxon>
        <taxon>Spiralia</taxon>
        <taxon>Lophotrochozoa</taxon>
        <taxon>Mollusca</taxon>
        <taxon>Gastropoda</taxon>
        <taxon>Patellogastropoda</taxon>
        <taxon>Lottioidea</taxon>
        <taxon>Lottiidae</taxon>
        <taxon>Lottia</taxon>
    </lineage>
</organism>
<dbReference type="Pfam" id="PF12796">
    <property type="entry name" value="Ank_2"/>
    <property type="match status" value="1"/>
</dbReference>
<reference evidence="4 5" key="1">
    <citation type="journal article" date="2013" name="Nature">
        <title>Insights into bilaterian evolution from three spiralian genomes.</title>
        <authorList>
            <person name="Simakov O."/>
            <person name="Marletaz F."/>
            <person name="Cho S.J."/>
            <person name="Edsinger-Gonzales E."/>
            <person name="Havlak P."/>
            <person name="Hellsten U."/>
            <person name="Kuo D.H."/>
            <person name="Larsson T."/>
            <person name="Lv J."/>
            <person name="Arendt D."/>
            <person name="Savage R."/>
            <person name="Osoegawa K."/>
            <person name="de Jong P."/>
            <person name="Grimwood J."/>
            <person name="Chapman J.A."/>
            <person name="Shapiro H."/>
            <person name="Aerts A."/>
            <person name="Otillar R.P."/>
            <person name="Terry A.Y."/>
            <person name="Boore J.L."/>
            <person name="Grigoriev I.V."/>
            <person name="Lindberg D.R."/>
            <person name="Seaver E.C."/>
            <person name="Weisblat D.A."/>
            <person name="Putnam N.H."/>
            <person name="Rokhsar D.S."/>
        </authorList>
    </citation>
    <scope>NUCLEOTIDE SEQUENCE [LARGE SCALE GENOMIC DNA]</scope>
</reference>
<dbReference type="PANTHER" id="PTHR24198:SF165">
    <property type="entry name" value="ANKYRIN REPEAT-CONTAINING PROTEIN-RELATED"/>
    <property type="match status" value="1"/>
</dbReference>
<gene>
    <name evidence="4" type="ORF">LOTGIDRAFT_218439</name>
</gene>
<dbReference type="PROSITE" id="PS50088">
    <property type="entry name" value="ANK_REPEAT"/>
    <property type="match status" value="1"/>
</dbReference>
<dbReference type="SMART" id="SM00248">
    <property type="entry name" value="ANK"/>
    <property type="match status" value="3"/>
</dbReference>
<feature type="non-terminal residue" evidence="4">
    <location>
        <position position="145"/>
    </location>
</feature>
<proteinExistence type="predicted"/>
<keyword evidence="5" id="KW-1185">Reference proteome</keyword>
<dbReference type="Proteomes" id="UP000030746">
    <property type="component" value="Unassembled WGS sequence"/>
</dbReference>
<dbReference type="OrthoDB" id="6049379at2759"/>
<protein>
    <submittedName>
        <fullName evidence="4">Uncharacterized protein</fullName>
    </submittedName>
</protein>
<dbReference type="GeneID" id="20246784"/>
<dbReference type="InterPro" id="IPR002110">
    <property type="entry name" value="Ankyrin_rpt"/>
</dbReference>
<dbReference type="CTD" id="20246784"/>
<dbReference type="Gene3D" id="1.25.40.20">
    <property type="entry name" value="Ankyrin repeat-containing domain"/>
    <property type="match status" value="2"/>
</dbReference>
<dbReference type="EMBL" id="KB202518">
    <property type="protein sequence ID" value="ESO89973.1"/>
    <property type="molecule type" value="Genomic_DNA"/>
</dbReference>
<dbReference type="InterPro" id="IPR036770">
    <property type="entry name" value="Ankyrin_rpt-contain_sf"/>
</dbReference>
<dbReference type="PANTHER" id="PTHR24198">
    <property type="entry name" value="ANKYRIN REPEAT AND PROTEIN KINASE DOMAIN-CONTAINING PROTEIN"/>
    <property type="match status" value="1"/>
</dbReference>
<dbReference type="HOGENOM" id="CLU_1791690_0_0_1"/>
<keyword evidence="1" id="KW-0677">Repeat</keyword>